<keyword evidence="2" id="KW-0472">Membrane</keyword>
<dbReference type="OrthoDB" id="7659432at2"/>
<organism evidence="3 4">
    <name type="scientific">Jannaschia helgolandensis</name>
    <dbReference type="NCBI Taxonomy" id="188906"/>
    <lineage>
        <taxon>Bacteria</taxon>
        <taxon>Pseudomonadati</taxon>
        <taxon>Pseudomonadota</taxon>
        <taxon>Alphaproteobacteria</taxon>
        <taxon>Rhodobacterales</taxon>
        <taxon>Roseobacteraceae</taxon>
        <taxon>Jannaschia</taxon>
    </lineage>
</organism>
<accession>A0A1H7GHT7</accession>
<reference evidence="3 4" key="1">
    <citation type="submission" date="2016-10" db="EMBL/GenBank/DDBJ databases">
        <authorList>
            <person name="de Groot N.N."/>
        </authorList>
    </citation>
    <scope>NUCLEOTIDE SEQUENCE [LARGE SCALE GENOMIC DNA]</scope>
    <source>
        <strain evidence="3 4">DSM 14858</strain>
    </source>
</reference>
<evidence type="ECO:0000256" key="2">
    <source>
        <dbReference type="SAM" id="Phobius"/>
    </source>
</evidence>
<evidence type="ECO:0000313" key="4">
    <source>
        <dbReference type="Proteomes" id="UP000199283"/>
    </source>
</evidence>
<dbReference type="AlphaFoldDB" id="A0A1H7GHT7"/>
<protein>
    <submittedName>
        <fullName evidence="3">Uncharacterized protein</fullName>
    </submittedName>
</protein>
<feature type="transmembrane region" description="Helical" evidence="2">
    <location>
        <begin position="54"/>
        <end position="79"/>
    </location>
</feature>
<keyword evidence="2" id="KW-1133">Transmembrane helix</keyword>
<dbReference type="RefSeq" id="WP_092759305.1">
    <property type="nucleotide sequence ID" value="NZ_FNZQ01000001.1"/>
</dbReference>
<keyword evidence="2" id="KW-0812">Transmembrane</keyword>
<feature type="transmembrane region" description="Helical" evidence="2">
    <location>
        <begin position="21"/>
        <end position="42"/>
    </location>
</feature>
<evidence type="ECO:0000256" key="1">
    <source>
        <dbReference type="SAM" id="MobiDB-lite"/>
    </source>
</evidence>
<keyword evidence="4" id="KW-1185">Reference proteome</keyword>
<evidence type="ECO:0000313" key="3">
    <source>
        <dbReference type="EMBL" id="SEK37644.1"/>
    </source>
</evidence>
<gene>
    <name evidence="3" type="ORF">SAMN04488526_0416</name>
</gene>
<name>A0A1H7GHT7_9RHOB</name>
<dbReference type="Proteomes" id="UP000199283">
    <property type="component" value="Unassembled WGS sequence"/>
</dbReference>
<feature type="region of interest" description="Disordered" evidence="1">
    <location>
        <begin position="101"/>
        <end position="210"/>
    </location>
</feature>
<feature type="compositionally biased region" description="Low complexity" evidence="1">
    <location>
        <begin position="160"/>
        <end position="175"/>
    </location>
</feature>
<proteinExistence type="predicted"/>
<sequence length="210" mass="21743">MSDFKKTYPLGRSISVLFSNIGWGLAAIGLLLAIAGFALGATPGSGGATGEVSLTARIAASALGLGIIAFGLMSLLLAVQSRAAMDTADMTREMLMLARRRPERKALSRPQAGTADIERDTPDEPVAPIRQPGSGAVQDDALKAVPVDDVPPMPVHLKARLSAPTPTPAAAPRLSQPGPKSVSRTEPGFAAKPEGAARRAHPIFSAKPPR</sequence>
<dbReference type="STRING" id="188906.SAMN04488526_0416"/>
<dbReference type="EMBL" id="FNZQ01000001">
    <property type="protein sequence ID" value="SEK37644.1"/>
    <property type="molecule type" value="Genomic_DNA"/>
</dbReference>